<protein>
    <submittedName>
        <fullName evidence="1">F-box protein At2g02240</fullName>
    </submittedName>
</protein>
<sequence>MEDGVGEGSPSLPLLSSCRLSATESFCFSDSVAATSCSSSPDESAVERLLPADYEQMLSRAVAPVRYSSKSELYGLLSNSILIDDGRKSFSVEQETGKKCFLLSVKDMCVTHGGNRSYWRWPSQPQISRFSQVAELIEVCWLDVFGKLEVSELSQGTLYAAYLVFRLKEGWHGLDGLQEGSVALGSYASRRWVCLDPSKDTLEECGPAGVPHPRGDGWMELQLGEFMVAAEEDDGKTVIFRLREVERRSWKSGLVIEGVELRPKTS</sequence>
<evidence type="ECO:0000313" key="1">
    <source>
        <dbReference type="EMBL" id="JAT62909.1"/>
    </source>
</evidence>
<reference evidence="1" key="1">
    <citation type="submission" date="2015-07" db="EMBL/GenBank/DDBJ databases">
        <title>Transcriptome Assembly of Anthurium amnicola.</title>
        <authorList>
            <person name="Suzuki J."/>
        </authorList>
    </citation>
    <scope>NUCLEOTIDE SEQUENCE</scope>
</reference>
<dbReference type="InterPro" id="IPR025886">
    <property type="entry name" value="PP2-like"/>
</dbReference>
<proteinExistence type="predicted"/>
<organism evidence="1">
    <name type="scientific">Anthurium amnicola</name>
    <dbReference type="NCBI Taxonomy" id="1678845"/>
    <lineage>
        <taxon>Eukaryota</taxon>
        <taxon>Viridiplantae</taxon>
        <taxon>Streptophyta</taxon>
        <taxon>Embryophyta</taxon>
        <taxon>Tracheophyta</taxon>
        <taxon>Spermatophyta</taxon>
        <taxon>Magnoliopsida</taxon>
        <taxon>Liliopsida</taxon>
        <taxon>Araceae</taxon>
        <taxon>Pothoideae</taxon>
        <taxon>Potheae</taxon>
        <taxon>Anthurium</taxon>
    </lineage>
</organism>
<dbReference type="EMBL" id="GDJX01005027">
    <property type="protein sequence ID" value="JAT62909.1"/>
    <property type="molecule type" value="Transcribed_RNA"/>
</dbReference>
<accession>A0A1D1Z7R8</accession>
<dbReference type="PANTHER" id="PTHR32278">
    <property type="entry name" value="F-BOX DOMAIN-CONTAINING PROTEIN"/>
    <property type="match status" value="1"/>
</dbReference>
<dbReference type="AlphaFoldDB" id="A0A1D1Z7R8"/>
<name>A0A1D1Z7R8_9ARAE</name>
<dbReference type="PANTHER" id="PTHR32278:SF111">
    <property type="entry name" value="F-BOX PROTEIN PP2-B12-RELATED"/>
    <property type="match status" value="1"/>
</dbReference>
<dbReference type="Pfam" id="PF14299">
    <property type="entry name" value="PP2"/>
    <property type="match status" value="1"/>
</dbReference>
<gene>
    <name evidence="1" type="primary">At2g02240_6</name>
    <name evidence="1" type="ORF">g.33035</name>
</gene>